<keyword evidence="2" id="KW-0472">Membrane</keyword>
<name>A0A3M7SQG9_BRAPC</name>
<evidence type="ECO:0000259" key="3">
    <source>
        <dbReference type="Pfam" id="PF24357"/>
    </source>
</evidence>
<gene>
    <name evidence="4" type="ORF">BpHYR1_031488</name>
</gene>
<feature type="transmembrane region" description="Helical" evidence="2">
    <location>
        <begin position="74"/>
        <end position="93"/>
    </location>
</feature>
<feature type="transmembrane region" description="Helical" evidence="2">
    <location>
        <begin position="105"/>
        <end position="123"/>
    </location>
</feature>
<keyword evidence="2" id="KW-1133">Transmembrane helix</keyword>
<accession>A0A3M7SQG9</accession>
<feature type="transmembrane region" description="Helical" evidence="2">
    <location>
        <begin position="135"/>
        <end position="153"/>
    </location>
</feature>
<comment type="subcellular location">
    <subcellularLocation>
        <location evidence="1">Membrane</location>
        <topology evidence="1">Multi-pass membrane protein</topology>
    </subcellularLocation>
</comment>
<evidence type="ECO:0000256" key="2">
    <source>
        <dbReference type="SAM" id="Phobius"/>
    </source>
</evidence>
<organism evidence="4 5">
    <name type="scientific">Brachionus plicatilis</name>
    <name type="common">Marine rotifer</name>
    <name type="synonym">Brachionus muelleri</name>
    <dbReference type="NCBI Taxonomy" id="10195"/>
    <lineage>
        <taxon>Eukaryota</taxon>
        <taxon>Metazoa</taxon>
        <taxon>Spiralia</taxon>
        <taxon>Gnathifera</taxon>
        <taxon>Rotifera</taxon>
        <taxon>Eurotatoria</taxon>
        <taxon>Monogononta</taxon>
        <taxon>Pseudotrocha</taxon>
        <taxon>Ploima</taxon>
        <taxon>Brachionidae</taxon>
        <taxon>Brachionus</taxon>
    </lineage>
</organism>
<dbReference type="InterPro" id="IPR056227">
    <property type="entry name" value="TMD0_ABC"/>
</dbReference>
<dbReference type="STRING" id="10195.A0A3M7SQG9"/>
<sequence>MSNYNARFMEKHFDSICGSSIWSTKIVYSAYPDFTPCFHYTIFKWTPCLLLWLVAPFWTYMLSRKVQYKLKFSILSFLKIFSVMVLILIELYYLMKAYNEESYLVYYMTPVIMVLTYILVLFFHHYERVRGLRSSSLLFVFWSVFALCSSITFRSKLMYHIHYKDEFDMTKVYIFYLYYGFILFNLILTTWSERFYNKYENNLNELKQTPENLAPLLSKLTFLWIDPLIKKGFKRDLTRADMWEIDDCESSEELTLRLEAEWNKCMDEYNRAVQTPPKKNSTAIYKTTKRENENDEALILNFL</sequence>
<dbReference type="OrthoDB" id="6500128at2759"/>
<keyword evidence="2" id="KW-0812">Transmembrane</keyword>
<evidence type="ECO:0000256" key="1">
    <source>
        <dbReference type="ARBA" id="ARBA00004141"/>
    </source>
</evidence>
<comment type="caution">
    <text evidence="4">The sequence shown here is derived from an EMBL/GenBank/DDBJ whole genome shotgun (WGS) entry which is preliminary data.</text>
</comment>
<dbReference type="EMBL" id="REGN01000979">
    <property type="protein sequence ID" value="RNA37788.1"/>
    <property type="molecule type" value="Genomic_DNA"/>
</dbReference>
<dbReference type="GO" id="GO:0016020">
    <property type="term" value="C:membrane"/>
    <property type="evidence" value="ECO:0007669"/>
    <property type="project" value="UniProtKB-SubCell"/>
</dbReference>
<reference evidence="4 5" key="1">
    <citation type="journal article" date="2018" name="Sci. Rep.">
        <title>Genomic signatures of local adaptation to the degree of environmental predictability in rotifers.</title>
        <authorList>
            <person name="Franch-Gras L."/>
            <person name="Hahn C."/>
            <person name="Garcia-Roger E.M."/>
            <person name="Carmona M.J."/>
            <person name="Serra M."/>
            <person name="Gomez A."/>
        </authorList>
    </citation>
    <scope>NUCLEOTIDE SEQUENCE [LARGE SCALE GENOMIC DNA]</scope>
    <source>
        <strain evidence="4">HYR1</strain>
    </source>
</reference>
<dbReference type="Pfam" id="PF24357">
    <property type="entry name" value="TMD0_ABC"/>
    <property type="match status" value="1"/>
</dbReference>
<feature type="transmembrane region" description="Helical" evidence="2">
    <location>
        <begin position="173"/>
        <end position="191"/>
    </location>
</feature>
<dbReference type="AlphaFoldDB" id="A0A3M7SQG9"/>
<protein>
    <submittedName>
        <fullName evidence="4">Multidrug resistance-associated 1</fullName>
    </submittedName>
</protein>
<feature type="domain" description="ABC transporter TMD0" evidence="3">
    <location>
        <begin position="29"/>
        <end position="162"/>
    </location>
</feature>
<evidence type="ECO:0000313" key="4">
    <source>
        <dbReference type="EMBL" id="RNA37788.1"/>
    </source>
</evidence>
<keyword evidence="5" id="KW-1185">Reference proteome</keyword>
<dbReference type="Proteomes" id="UP000276133">
    <property type="component" value="Unassembled WGS sequence"/>
</dbReference>
<feature type="transmembrane region" description="Helical" evidence="2">
    <location>
        <begin position="42"/>
        <end position="62"/>
    </location>
</feature>
<proteinExistence type="predicted"/>
<evidence type="ECO:0000313" key="5">
    <source>
        <dbReference type="Proteomes" id="UP000276133"/>
    </source>
</evidence>